<dbReference type="EMBL" id="UGSC01000001">
    <property type="protein sequence ID" value="SUA70352.1"/>
    <property type="molecule type" value="Genomic_DNA"/>
</dbReference>
<dbReference type="GeneID" id="93346576"/>
<dbReference type="AlphaFoldDB" id="A0A378XZ81"/>
<name>A0A378XZ81_PAEPO</name>
<proteinExistence type="predicted"/>
<gene>
    <name evidence="1" type="ORF">NCTC10343_03223</name>
</gene>
<evidence type="ECO:0000313" key="1">
    <source>
        <dbReference type="EMBL" id="SUA70352.1"/>
    </source>
</evidence>
<dbReference type="Proteomes" id="UP000254400">
    <property type="component" value="Unassembled WGS sequence"/>
</dbReference>
<reference evidence="1 2" key="1">
    <citation type="submission" date="2018-06" db="EMBL/GenBank/DDBJ databases">
        <authorList>
            <consortium name="Pathogen Informatics"/>
            <person name="Doyle S."/>
        </authorList>
    </citation>
    <scope>NUCLEOTIDE SEQUENCE [LARGE SCALE GENOMIC DNA]</scope>
    <source>
        <strain evidence="1 2">NCTC10343</strain>
    </source>
</reference>
<organism evidence="1 2">
    <name type="scientific">Paenibacillus polymyxa</name>
    <name type="common">Bacillus polymyxa</name>
    <dbReference type="NCBI Taxonomy" id="1406"/>
    <lineage>
        <taxon>Bacteria</taxon>
        <taxon>Bacillati</taxon>
        <taxon>Bacillota</taxon>
        <taxon>Bacilli</taxon>
        <taxon>Bacillales</taxon>
        <taxon>Paenibacillaceae</taxon>
        <taxon>Paenibacillus</taxon>
    </lineage>
</organism>
<dbReference type="RefSeq" id="WP_019687747.1">
    <property type="nucleotide sequence ID" value="NZ_CP036496.1"/>
</dbReference>
<evidence type="ECO:0000313" key="2">
    <source>
        <dbReference type="Proteomes" id="UP000254400"/>
    </source>
</evidence>
<accession>A0A378XZ81</accession>
<sequence>MTPYSKIFERFQGKIQDYTIDEMFLNSIEDYEDYLMGFLKSGLVKFSYCKNDLSDRDEENRSFTADLTELEQEILSQLMLGEWFEKEVNNILDMRLAISSSDWKRYSESQNFKEKAVLRDKAIERADSLMMQYYLKNMSVN</sequence>
<protein>
    <submittedName>
        <fullName evidence="1">Uncharacterized protein</fullName>
    </submittedName>
</protein>